<gene>
    <name evidence="2" type="ORF">DFO68_103187</name>
</gene>
<keyword evidence="1" id="KW-0472">Membrane</keyword>
<accession>A0A4R6HXU2</accession>
<dbReference type="EMBL" id="SNWH01000003">
    <property type="protein sequence ID" value="TDO13962.1"/>
    <property type="molecule type" value="Genomic_DNA"/>
</dbReference>
<dbReference type="InterPro" id="IPR036259">
    <property type="entry name" value="MFS_trans_sf"/>
</dbReference>
<evidence type="ECO:0000256" key="1">
    <source>
        <dbReference type="SAM" id="Phobius"/>
    </source>
</evidence>
<sequence>MNGTEATRPAARRLALFIGLMVLVGLNLRPALSSLAPVLTRIQQDTGLMPLSIGALTTLPVLCLGIFAPLAPWLSKHFGPENTLSPPCCCCPAVCCCAECRPWPHCSPAR</sequence>
<feature type="transmembrane region" description="Helical" evidence="1">
    <location>
        <begin position="51"/>
        <end position="74"/>
    </location>
</feature>
<evidence type="ECO:0008006" key="4">
    <source>
        <dbReference type="Google" id="ProtNLM"/>
    </source>
</evidence>
<protein>
    <recommendedName>
        <fullName evidence="4">MFS transporter</fullName>
    </recommendedName>
</protein>
<reference evidence="2 3" key="1">
    <citation type="submission" date="2019-03" db="EMBL/GenBank/DDBJ databases">
        <title>Freshwater and sediment microbial communities from various areas in North America, analyzing microbe dynamics in response to fracking.</title>
        <authorList>
            <person name="Lamendella R."/>
        </authorList>
    </citation>
    <scope>NUCLEOTIDE SEQUENCE [LARGE SCALE GENOMIC DNA]</scope>
    <source>
        <strain evidence="2 3">1_TX</strain>
    </source>
</reference>
<keyword evidence="1" id="KW-1133">Transmembrane helix</keyword>
<keyword evidence="3" id="KW-1185">Reference proteome</keyword>
<dbReference type="Gene3D" id="1.20.1250.20">
    <property type="entry name" value="MFS general substrate transporter like domains"/>
    <property type="match status" value="1"/>
</dbReference>
<keyword evidence="1" id="KW-0812">Transmembrane</keyword>
<dbReference type="AlphaFoldDB" id="A0A4R6HXU2"/>
<dbReference type="RefSeq" id="WP_347813118.1">
    <property type="nucleotide sequence ID" value="NZ_SNWH01000003.1"/>
</dbReference>
<name>A0A4R6HXU2_9GAMM</name>
<organism evidence="2 3">
    <name type="scientific">Halomonas ventosae</name>
    <dbReference type="NCBI Taxonomy" id="229007"/>
    <lineage>
        <taxon>Bacteria</taxon>
        <taxon>Pseudomonadati</taxon>
        <taxon>Pseudomonadota</taxon>
        <taxon>Gammaproteobacteria</taxon>
        <taxon>Oceanospirillales</taxon>
        <taxon>Halomonadaceae</taxon>
        <taxon>Halomonas</taxon>
    </lineage>
</organism>
<dbReference type="InterPro" id="IPR052524">
    <property type="entry name" value="MFS_Cyanate_Porter"/>
</dbReference>
<evidence type="ECO:0000313" key="2">
    <source>
        <dbReference type="EMBL" id="TDO13962.1"/>
    </source>
</evidence>
<dbReference type="PANTHER" id="PTHR23523">
    <property type="match status" value="1"/>
</dbReference>
<dbReference type="SUPFAM" id="SSF103473">
    <property type="entry name" value="MFS general substrate transporter"/>
    <property type="match status" value="1"/>
</dbReference>
<dbReference type="PANTHER" id="PTHR23523:SF2">
    <property type="entry name" value="2-NITROIMIDAZOLE TRANSPORTER"/>
    <property type="match status" value="1"/>
</dbReference>
<proteinExistence type="predicted"/>
<comment type="caution">
    <text evidence="2">The sequence shown here is derived from an EMBL/GenBank/DDBJ whole genome shotgun (WGS) entry which is preliminary data.</text>
</comment>
<dbReference type="Proteomes" id="UP000295150">
    <property type="component" value="Unassembled WGS sequence"/>
</dbReference>
<evidence type="ECO:0000313" key="3">
    <source>
        <dbReference type="Proteomes" id="UP000295150"/>
    </source>
</evidence>